<reference evidence="2 3" key="1">
    <citation type="submission" date="2022-06" db="EMBL/GenBank/DDBJ databases">
        <title>Isolation of gut microbiota from human fecal samples.</title>
        <authorList>
            <person name="Pamer E.G."/>
            <person name="Barat B."/>
            <person name="Waligurski E."/>
            <person name="Medina S."/>
            <person name="Paddock L."/>
            <person name="Mostad J."/>
        </authorList>
    </citation>
    <scope>NUCLEOTIDE SEQUENCE [LARGE SCALE GENOMIC DNA]</scope>
    <source>
        <strain evidence="2 3">DFI.9.73</strain>
    </source>
</reference>
<organism evidence="2 3">
    <name type="scientific">Neglectibacter timonensis</name>
    <dbReference type="NCBI Taxonomy" id="1776382"/>
    <lineage>
        <taxon>Bacteria</taxon>
        <taxon>Bacillati</taxon>
        <taxon>Bacillota</taxon>
        <taxon>Clostridia</taxon>
        <taxon>Eubacteriales</taxon>
        <taxon>Oscillospiraceae</taxon>
        <taxon>Neglectibacter</taxon>
    </lineage>
</organism>
<feature type="region of interest" description="Disordered" evidence="1">
    <location>
        <begin position="259"/>
        <end position="283"/>
    </location>
</feature>
<dbReference type="EMBL" id="JANFZH010000042">
    <property type="protein sequence ID" value="MCQ4841253.1"/>
    <property type="molecule type" value="Genomic_DNA"/>
</dbReference>
<feature type="compositionally biased region" description="Basic and acidic residues" evidence="1">
    <location>
        <begin position="259"/>
        <end position="268"/>
    </location>
</feature>
<comment type="caution">
    <text evidence="2">The sequence shown here is derived from an EMBL/GenBank/DDBJ whole genome shotgun (WGS) entry which is preliminary data.</text>
</comment>
<gene>
    <name evidence="2" type="ORF">NE695_15165</name>
</gene>
<dbReference type="Proteomes" id="UP001524473">
    <property type="component" value="Unassembled WGS sequence"/>
</dbReference>
<evidence type="ECO:0000313" key="3">
    <source>
        <dbReference type="Proteomes" id="UP001524473"/>
    </source>
</evidence>
<accession>A0ABT1S2S9</accession>
<dbReference type="RefSeq" id="WP_066859700.1">
    <property type="nucleotide sequence ID" value="NZ_CABKVV010000006.1"/>
</dbReference>
<sequence>MREKGRLDWEATVGKIKKQGKPLFFQESIPIAAELNLVMSPKARDKLLRLFPAAESCLYPFVSGNTLFYRERKDCLWLPGCPDIFLRNRILLAAEAELNGPDRESWGRAYCGLVPANKEEPLVAAGQRYRKGSGAPVRIFREPVAVGELVIASRGNTLLQYGLLSSRMFRVWSNALSRNAQTRNLYQYVYNAFPVPKAERNFLEKIESAAFELAEGGNRAEKRKNLDNWVEELYGGPFASDEERLNRLAALFLSRKRPARTENKERMEPAGPAAPGVSLTCAG</sequence>
<evidence type="ECO:0000313" key="2">
    <source>
        <dbReference type="EMBL" id="MCQ4841253.1"/>
    </source>
</evidence>
<protein>
    <recommendedName>
        <fullName evidence="4">Site-specific DNA-methyltransferase (adenine-specific)</fullName>
    </recommendedName>
</protein>
<dbReference type="GeneID" id="90530914"/>
<evidence type="ECO:0000256" key="1">
    <source>
        <dbReference type="SAM" id="MobiDB-lite"/>
    </source>
</evidence>
<evidence type="ECO:0008006" key="4">
    <source>
        <dbReference type="Google" id="ProtNLM"/>
    </source>
</evidence>
<proteinExistence type="predicted"/>
<name>A0ABT1S2S9_9FIRM</name>
<keyword evidence="3" id="KW-1185">Reference proteome</keyword>